<name>A0A1D2AJ96_ORNBR</name>
<sequence length="150" mass="16622">MLRLLLGITCLCLAWGAEEEITEARLLVQKRILNRFLVEGRDIIVDYNIYNVGGSAALDVRIADNSFGAADFQVVSGMLTMKVDRLPPNANLSHTVVIRPLKPGRFNFTSADVYYRTSEESQDIQIGQTSEPGEEASFLCGISTVRSLHM</sequence>
<dbReference type="AlphaFoldDB" id="A0A1D2AJ96"/>
<organism evidence="2">
    <name type="scientific">Ornithodoros brasiliensis</name>
    <name type="common">Mouro tick</name>
    <dbReference type="NCBI Taxonomy" id="888526"/>
    <lineage>
        <taxon>Eukaryota</taxon>
        <taxon>Metazoa</taxon>
        <taxon>Ecdysozoa</taxon>
        <taxon>Arthropoda</taxon>
        <taxon>Chelicerata</taxon>
        <taxon>Arachnida</taxon>
        <taxon>Acari</taxon>
        <taxon>Parasitiformes</taxon>
        <taxon>Ixodida</taxon>
        <taxon>Ixodoidea</taxon>
        <taxon>Argasidae</taxon>
        <taxon>Ornithodorinae</taxon>
        <taxon>Ornithodoros</taxon>
    </lineage>
</organism>
<feature type="signal peptide" evidence="1">
    <location>
        <begin position="1"/>
        <end position="16"/>
    </location>
</feature>
<evidence type="ECO:0000256" key="1">
    <source>
        <dbReference type="SAM" id="SignalP"/>
    </source>
</evidence>
<feature type="chain" id="PRO_5008901612" evidence="1">
    <location>
        <begin position="17"/>
        <end position="150"/>
    </location>
</feature>
<dbReference type="EMBL" id="GETE01000077">
    <property type="protein sequence ID" value="JAT79267.1"/>
    <property type="molecule type" value="Transcribed_RNA"/>
</dbReference>
<dbReference type="GO" id="GO:0005783">
    <property type="term" value="C:endoplasmic reticulum"/>
    <property type="evidence" value="ECO:0007669"/>
    <property type="project" value="TreeGrafter"/>
</dbReference>
<proteinExistence type="predicted"/>
<dbReference type="PANTHER" id="PTHR12861:SF3">
    <property type="entry name" value="TRANSLOCON-ASSOCIATED PROTEIN SUBUNIT BETA"/>
    <property type="match status" value="1"/>
</dbReference>
<dbReference type="Pfam" id="PF05753">
    <property type="entry name" value="TRAP_beta"/>
    <property type="match status" value="1"/>
</dbReference>
<protein>
    <submittedName>
        <fullName evidence="2">Translocon associated protein subunit beta</fullName>
    </submittedName>
</protein>
<accession>A0A1D2AJ96</accession>
<reference evidence="2" key="1">
    <citation type="submission" date="2016-07" db="EMBL/GenBank/DDBJ databases">
        <title>Salivary Glands transcriptome analysis on engorged females of Ornithodoros brasiliensis (Acari:Argasidae).</title>
        <authorList>
            <person name="Simons S.M."/>
            <person name="Carvalho E."/>
            <person name="Junqueira-de-Azevedo I."/>
            <person name="Ho P.L."/>
            <person name="Giovanni D."/>
            <person name="Mendonca R."/>
            <person name="Onofrio V."/>
            <person name="Landulfo G."/>
            <person name="Ramirez D."/>
            <person name="Barros-Battesti D."/>
        </authorList>
    </citation>
    <scope>NUCLEOTIDE SEQUENCE</scope>
    <source>
        <strain evidence="2">Female</strain>
        <tissue evidence="2">Salivary gland</tissue>
    </source>
</reference>
<keyword evidence="1" id="KW-0732">Signal</keyword>
<evidence type="ECO:0000313" key="2">
    <source>
        <dbReference type="EMBL" id="JAT79267.1"/>
    </source>
</evidence>
<dbReference type="PANTHER" id="PTHR12861">
    <property type="entry name" value="TRANSLOCON-ASSOCIATED PROTEIN, BETA SUBUNIT PRECURSOR TRAP-BETA SIGNAL SEQUENCE RECEPTOR BETA SUBUNIT"/>
    <property type="match status" value="1"/>
</dbReference>